<name>A0A0K2CNU3_9CAUD</name>
<evidence type="ECO:0000256" key="1">
    <source>
        <dbReference type="SAM" id="MobiDB-lite"/>
    </source>
</evidence>
<evidence type="ECO:0000313" key="3">
    <source>
        <dbReference type="Proteomes" id="UP000202966"/>
    </source>
</evidence>
<protein>
    <submittedName>
        <fullName evidence="2">Putative DNA binding protein</fullName>
    </submittedName>
</protein>
<feature type="compositionally biased region" description="Low complexity" evidence="1">
    <location>
        <begin position="150"/>
        <end position="168"/>
    </location>
</feature>
<proteinExistence type="predicted"/>
<evidence type="ECO:0000313" key="2">
    <source>
        <dbReference type="EMBL" id="ALA07383.1"/>
    </source>
</evidence>
<feature type="compositionally biased region" description="Low complexity" evidence="1">
    <location>
        <begin position="112"/>
        <end position="141"/>
    </location>
</feature>
<dbReference type="Proteomes" id="UP000202966">
    <property type="component" value="Segment"/>
</dbReference>
<feature type="region of interest" description="Disordered" evidence="1">
    <location>
        <begin position="110"/>
        <end position="182"/>
    </location>
</feature>
<dbReference type="OrthoDB" id="4992at10239"/>
<organism evidence="2 3">
    <name type="scientific">Brevibacillus phage Osiris</name>
    <dbReference type="NCBI Taxonomy" id="1691955"/>
    <lineage>
        <taxon>Viruses</taxon>
        <taxon>Duplodnaviria</taxon>
        <taxon>Heunggongvirae</taxon>
        <taxon>Uroviricota</taxon>
        <taxon>Caudoviricetes</taxon>
        <taxon>Jimmervirus</taxon>
        <taxon>Jimmervirus osiris</taxon>
    </lineage>
</organism>
<sequence>MDTTDKYGAGFVVIPRITFDHFIDEVLYNYLMKGANYKASSECQRGQMIVSVRKLPEVMGWTYQQIRTSLDRLSSNHLIKMEQIKYKGNKASLITIVNYDGFQQLENYSKINAPNNAPNNASSNAPDNAPNEPENEVVPSVLSDKEDENNAPNNAGNNAPNSAPNNANRTSVKQQDKQQVKHIKESCRSREDIASFVDSQQLLNRIELPNRLFVEYFDLVRLQRKSGKIANSVLEGLWGRLAKHAIDSKQSAEANQAIVTYALSTYIVDYGHKPAEYAFGIIRNTSEPEARQGMIRLQNSKREGKNGKGRTRFQSDVSGIAKKGTSNTERFAHLNTNSTPVPKVQGSWGDDVI</sequence>
<dbReference type="EMBL" id="KT151956">
    <property type="protein sequence ID" value="ALA07383.1"/>
    <property type="molecule type" value="Genomic_DNA"/>
</dbReference>
<dbReference type="GeneID" id="26641416"/>
<accession>A0A0K2CNU3</accession>
<reference evidence="2 3" key="1">
    <citation type="journal article" date="2015" name="Genome Announc.">
        <title>Genome Sequences of Five Additional Brevibacillus laterosporus Bacteriophages.</title>
        <authorList>
            <person name="Merrill B.D."/>
            <person name="Berg J.A."/>
            <person name="Graves K.A."/>
            <person name="Ward A.T."/>
            <person name="Hilton J.A."/>
            <person name="Wake B.N."/>
            <person name="Grose J.H."/>
            <person name="Breakwell D.P."/>
            <person name="Burnett S.H."/>
        </authorList>
    </citation>
    <scope>NUCLEOTIDE SEQUENCE [LARGE SCALE GENOMIC DNA]</scope>
</reference>
<dbReference type="KEGG" id="vg:26641416"/>
<gene>
    <name evidence="2" type="ORF">OSIRIS_77</name>
</gene>
<keyword evidence="3" id="KW-1185">Reference proteome</keyword>
<dbReference type="RefSeq" id="YP_009215091.1">
    <property type="nucleotide sequence ID" value="NC_028969.1"/>
</dbReference>